<keyword evidence="4" id="KW-1185">Reference proteome</keyword>
<evidence type="ECO:0000259" key="2">
    <source>
        <dbReference type="Pfam" id="PF13193"/>
    </source>
</evidence>
<gene>
    <name evidence="3" type="ORF">N7456_003615</name>
</gene>
<evidence type="ECO:0000259" key="1">
    <source>
        <dbReference type="Pfam" id="PF00501"/>
    </source>
</evidence>
<evidence type="ECO:0000313" key="4">
    <source>
        <dbReference type="Proteomes" id="UP001149165"/>
    </source>
</evidence>
<dbReference type="InterPro" id="IPR000873">
    <property type="entry name" value="AMP-dep_synth/lig_dom"/>
</dbReference>
<comment type="caution">
    <text evidence="3">The sequence shown here is derived from an EMBL/GenBank/DDBJ whole genome shotgun (WGS) entry which is preliminary data.</text>
</comment>
<dbReference type="OrthoDB" id="10253869at2759"/>
<dbReference type="InterPro" id="IPR025110">
    <property type="entry name" value="AMP-bd_C"/>
</dbReference>
<proteinExistence type="predicted"/>
<reference evidence="3" key="1">
    <citation type="submission" date="2022-11" db="EMBL/GenBank/DDBJ databases">
        <authorList>
            <person name="Petersen C."/>
        </authorList>
    </citation>
    <scope>NUCLEOTIDE SEQUENCE</scope>
    <source>
        <strain evidence="3">IBT 30069</strain>
    </source>
</reference>
<accession>A0A9W9FVR3</accession>
<dbReference type="Proteomes" id="UP001149165">
    <property type="component" value="Unassembled WGS sequence"/>
</dbReference>
<dbReference type="Gene3D" id="3.40.50.980">
    <property type="match status" value="2"/>
</dbReference>
<organism evidence="3 4">
    <name type="scientific">Penicillium angulare</name>
    <dbReference type="NCBI Taxonomy" id="116970"/>
    <lineage>
        <taxon>Eukaryota</taxon>
        <taxon>Fungi</taxon>
        <taxon>Dikarya</taxon>
        <taxon>Ascomycota</taxon>
        <taxon>Pezizomycotina</taxon>
        <taxon>Eurotiomycetes</taxon>
        <taxon>Eurotiomycetidae</taxon>
        <taxon>Eurotiales</taxon>
        <taxon>Aspergillaceae</taxon>
        <taxon>Penicillium</taxon>
    </lineage>
</organism>
<feature type="domain" description="AMP-binding enzyme C-terminal" evidence="2">
    <location>
        <begin position="448"/>
        <end position="526"/>
    </location>
</feature>
<feature type="domain" description="AMP-dependent synthetase/ligase" evidence="1">
    <location>
        <begin position="31"/>
        <end position="394"/>
    </location>
</feature>
<dbReference type="InterPro" id="IPR020845">
    <property type="entry name" value="AMP-binding_CS"/>
</dbReference>
<dbReference type="PANTHER" id="PTHR24096:SF422">
    <property type="entry name" value="BCDNA.GH02901"/>
    <property type="match status" value="1"/>
</dbReference>
<dbReference type="PANTHER" id="PTHR24096">
    <property type="entry name" value="LONG-CHAIN-FATTY-ACID--COA LIGASE"/>
    <property type="match status" value="1"/>
</dbReference>
<evidence type="ECO:0000313" key="3">
    <source>
        <dbReference type="EMBL" id="KAJ5106940.1"/>
    </source>
</evidence>
<dbReference type="AlphaFoldDB" id="A0A9W9FVR3"/>
<dbReference type="PROSITE" id="PS00455">
    <property type="entry name" value="AMP_BINDING"/>
    <property type="match status" value="1"/>
</dbReference>
<dbReference type="Pfam" id="PF00501">
    <property type="entry name" value="AMP-binding"/>
    <property type="match status" value="1"/>
</dbReference>
<protein>
    <submittedName>
        <fullName evidence="3">AMP-binding enzyme domain protein</fullName>
    </submittedName>
</protein>
<reference evidence="3" key="2">
    <citation type="journal article" date="2023" name="IMA Fungus">
        <title>Comparative genomic study of the Penicillium genus elucidates a diverse pangenome and 15 lateral gene transfer events.</title>
        <authorList>
            <person name="Petersen C."/>
            <person name="Sorensen T."/>
            <person name="Nielsen M.R."/>
            <person name="Sondergaard T.E."/>
            <person name="Sorensen J.L."/>
            <person name="Fitzpatrick D.A."/>
            <person name="Frisvad J.C."/>
            <person name="Nielsen K.L."/>
        </authorList>
    </citation>
    <scope>NUCLEOTIDE SEQUENCE</scope>
    <source>
        <strain evidence="3">IBT 30069</strain>
    </source>
</reference>
<name>A0A9W9FVR3_9EURO</name>
<dbReference type="Pfam" id="PF13193">
    <property type="entry name" value="AMP-binding_C"/>
    <property type="match status" value="1"/>
</dbReference>
<dbReference type="SUPFAM" id="SSF56801">
    <property type="entry name" value="Acetyl-CoA synthetase-like"/>
    <property type="match status" value="1"/>
</dbReference>
<dbReference type="EMBL" id="JAPQKH010000003">
    <property type="protein sequence ID" value="KAJ5106940.1"/>
    <property type="molecule type" value="Genomic_DNA"/>
</dbReference>
<dbReference type="InterPro" id="IPR045851">
    <property type="entry name" value="AMP-bd_C_sf"/>
</dbReference>
<dbReference type="GO" id="GO:0016405">
    <property type="term" value="F:CoA-ligase activity"/>
    <property type="evidence" value="ECO:0007669"/>
    <property type="project" value="TreeGrafter"/>
</dbReference>
<sequence>MFESQLEQPPIPSSDAFNYIFHRGRRAYPWGKVLYRVDGSDETLTLAQLEEQSRRLAMAFKMNYDIEPNSVISIYAKNRIQFPVAFFGALAAGATIALIPLQDGMSATDIASRLVQSKSKLLITDSSLLGLSECASSLAGCIRLVTMDNADDLTPDMASLISQFPADLAMFDLRTPEASAEHDAFINRTSGSTGAMKSVLTTHRHYIATLEGTVRTVPSNTDPATDHWLASSSLGFFINAKLFMSLNILLGVPVVIMPEPMDERSISAITRHQITFLLVFPPLVSKLAKSDILPEETTSLKWLLSAGASIPDNLRNSLAQKLPGIDLTLEWGTSETMLIAIQTGDSATRKTGSSGTLVNGMQTRVISTVTGEDLGPNERGEVLVRNNLAPFKGYKDNEVANRDFDSDGWFHTGDFGYLDAGCNVYIIDRLKELLRVGDGYGSRISVTELEDAVFDHPAVHSVVVVGVWDEASATAHPTAFVVPTPAYLPSAGHSLAMEIDQYAGTKLTGLKTLTGGVYLIESYPSTGFKINRRALKTIERNEATRCVPPLQGLEPAPLKRVDSAIVMMNVLPLTTPTPSS</sequence>
<dbReference type="Gene3D" id="2.30.38.10">
    <property type="entry name" value="Luciferase, Domain 3"/>
    <property type="match status" value="1"/>
</dbReference>
<dbReference type="Gene3D" id="3.30.300.30">
    <property type="match status" value="1"/>
</dbReference>